<dbReference type="Proteomes" id="UP000694558">
    <property type="component" value="Chromosome 10"/>
</dbReference>
<dbReference type="Ensembl" id="ENSSMAT00000075038.1">
    <property type="protein sequence ID" value="ENSSMAP00000044668.1"/>
    <property type="gene ID" value="ENSSMAG00000037494.1"/>
</dbReference>
<dbReference type="InterPro" id="IPR053919">
    <property type="entry name" value="Treslin_N"/>
</dbReference>
<feature type="domain" description="Treslin N-terminal" evidence="3">
    <location>
        <begin position="15"/>
        <end position="197"/>
    </location>
</feature>
<dbReference type="GO" id="GO:0005634">
    <property type="term" value="C:nucleus"/>
    <property type="evidence" value="ECO:0007669"/>
    <property type="project" value="InterPro"/>
</dbReference>
<proteinExistence type="predicted"/>
<reference evidence="4" key="2">
    <citation type="submission" date="2025-08" db="UniProtKB">
        <authorList>
            <consortium name="Ensembl"/>
        </authorList>
    </citation>
    <scope>IDENTIFICATION</scope>
</reference>
<organism evidence="4 5">
    <name type="scientific">Scophthalmus maximus</name>
    <name type="common">Turbot</name>
    <name type="synonym">Psetta maxima</name>
    <dbReference type="NCBI Taxonomy" id="52904"/>
    <lineage>
        <taxon>Eukaryota</taxon>
        <taxon>Metazoa</taxon>
        <taxon>Chordata</taxon>
        <taxon>Craniata</taxon>
        <taxon>Vertebrata</taxon>
        <taxon>Euteleostomi</taxon>
        <taxon>Actinopterygii</taxon>
        <taxon>Neopterygii</taxon>
        <taxon>Teleostei</taxon>
        <taxon>Neoteleostei</taxon>
        <taxon>Acanthomorphata</taxon>
        <taxon>Carangaria</taxon>
        <taxon>Pleuronectiformes</taxon>
        <taxon>Pleuronectoidei</taxon>
        <taxon>Scophthalmidae</taxon>
        <taxon>Scophthalmus</taxon>
    </lineage>
</organism>
<dbReference type="GO" id="GO:0006260">
    <property type="term" value="P:DNA replication"/>
    <property type="evidence" value="ECO:0007669"/>
    <property type="project" value="InterPro"/>
</dbReference>
<evidence type="ECO:0000259" key="3">
    <source>
        <dbReference type="Pfam" id="PF21854"/>
    </source>
</evidence>
<dbReference type="GO" id="GO:0010212">
    <property type="term" value="P:response to ionizing radiation"/>
    <property type="evidence" value="ECO:0007669"/>
    <property type="project" value="InterPro"/>
</dbReference>
<dbReference type="AlphaFoldDB" id="A0A8D3CBL0"/>
<accession>A0A8D3CBL0</accession>
<dbReference type="GeneTree" id="ENSGT00390000005222"/>
<evidence type="ECO:0000313" key="4">
    <source>
        <dbReference type="Ensembl" id="ENSSMAP00000044668.1"/>
    </source>
</evidence>
<dbReference type="InterPro" id="IPR026153">
    <property type="entry name" value="Treslin"/>
</dbReference>
<evidence type="ECO:0000259" key="2">
    <source>
        <dbReference type="Pfam" id="PF15292"/>
    </source>
</evidence>
<dbReference type="GO" id="GO:0007095">
    <property type="term" value="P:mitotic G2 DNA damage checkpoint signaling"/>
    <property type="evidence" value="ECO:0007669"/>
    <property type="project" value="TreeGrafter"/>
</dbReference>
<feature type="domain" description="Treslin M" evidence="2">
    <location>
        <begin position="250"/>
        <end position="356"/>
    </location>
</feature>
<evidence type="ECO:0000256" key="1">
    <source>
        <dbReference type="SAM" id="MobiDB-lite"/>
    </source>
</evidence>
<dbReference type="PANTHER" id="PTHR21556">
    <property type="entry name" value="TRESLIN"/>
    <property type="match status" value="1"/>
</dbReference>
<evidence type="ECO:0008006" key="6">
    <source>
        <dbReference type="Google" id="ProtNLM"/>
    </source>
</evidence>
<sequence>CCCCGMQLMTLDVGNRSVNRGILHILLHFGYKYGFDKVRWGYKFFQCKTGRNARLLSRGSDFKELRHKTFEDFEAEFEGKFDAKDNPCPSRRQQQVCRSASVQDALKETLLDFQWDRPDITSPTKPSPRHRRSRRAGGPSAPQEDDGSGDGRNVVFVVSQCPRSGTQLGDYLKREPPAEAPELIIPRGLHDMLAQRRVALHWIDTASTDHLGSDRVSEVLAPLGGRVIPLVALLNLRCVQQTDSTFRPETFTFRSGLGYLCPLKASTAWLFRPLGVFYDVAQSCDVTFEPVSRRQRLLPELVEVCMKGVLRGWDASSLTRQSTESWVLQCRSDQGTAAAAFQHLLSELSAHTLHMVRYPETTVLFNVRGEGSDAM</sequence>
<dbReference type="GO" id="GO:0033314">
    <property type="term" value="P:mitotic DNA replication checkpoint signaling"/>
    <property type="evidence" value="ECO:0007669"/>
    <property type="project" value="InterPro"/>
</dbReference>
<feature type="region of interest" description="Disordered" evidence="1">
    <location>
        <begin position="117"/>
        <end position="153"/>
    </location>
</feature>
<dbReference type="Pfam" id="PF21854">
    <property type="entry name" value="Treslin_N"/>
    <property type="match status" value="1"/>
</dbReference>
<name>A0A8D3CBL0_SCOMX</name>
<dbReference type="GO" id="GO:0003682">
    <property type="term" value="F:chromatin binding"/>
    <property type="evidence" value="ECO:0007669"/>
    <property type="project" value="TreeGrafter"/>
</dbReference>
<dbReference type="GO" id="GO:0030174">
    <property type="term" value="P:regulation of DNA-templated DNA replication initiation"/>
    <property type="evidence" value="ECO:0007669"/>
    <property type="project" value="TreeGrafter"/>
</dbReference>
<reference evidence="4" key="1">
    <citation type="submission" date="2023-05" db="EMBL/GenBank/DDBJ databases">
        <title>High-quality long-read genome of Scophthalmus maximus.</title>
        <authorList>
            <person name="Lien S."/>
            <person name="Martinez P."/>
        </authorList>
    </citation>
    <scope>NUCLEOTIDE SEQUENCE [LARGE SCALE GENOMIC DNA]</scope>
</reference>
<protein>
    <recommendedName>
        <fullName evidence="6">Treslin N-terminal domain-containing protein</fullName>
    </recommendedName>
</protein>
<evidence type="ECO:0000313" key="5">
    <source>
        <dbReference type="Proteomes" id="UP000694558"/>
    </source>
</evidence>
<dbReference type="InterPro" id="IPR032746">
    <property type="entry name" value="Treslin_M"/>
</dbReference>
<dbReference type="PANTHER" id="PTHR21556:SF2">
    <property type="entry name" value="TRESLIN"/>
    <property type="match status" value="1"/>
</dbReference>
<dbReference type="Pfam" id="PF15292">
    <property type="entry name" value="Treslin_M"/>
    <property type="match status" value="1"/>
</dbReference>